<evidence type="ECO:0000313" key="8">
    <source>
        <dbReference type="EMBL" id="SIS61980.1"/>
    </source>
</evidence>
<name>A0A1N7KKM6_9BACI</name>
<evidence type="ECO:0000256" key="2">
    <source>
        <dbReference type="ARBA" id="ARBA00005013"/>
    </source>
</evidence>
<dbReference type="InterPro" id="IPR043133">
    <property type="entry name" value="GTP-CH-I_C/QueF"/>
</dbReference>
<dbReference type="SMART" id="SM00905">
    <property type="entry name" value="FolB"/>
    <property type="match status" value="1"/>
</dbReference>
<feature type="domain" description="Dihydroneopterin aldolase/epimerase" evidence="7">
    <location>
        <begin position="4"/>
        <end position="117"/>
    </location>
</feature>
<comment type="pathway">
    <text evidence="2 6">Cofactor biosynthesis; tetrahydrofolate biosynthesis; 2-amino-4-hydroxy-6-hydroxymethyl-7,8-dihydropteridine diphosphate from 7,8-dihydroneopterin triphosphate: step 3/4.</text>
</comment>
<dbReference type="EC" id="4.1.2.25" evidence="6"/>
<dbReference type="PANTHER" id="PTHR42844">
    <property type="entry name" value="DIHYDRONEOPTERIN ALDOLASE 1-RELATED"/>
    <property type="match status" value="1"/>
</dbReference>
<dbReference type="NCBIfam" id="TIGR00525">
    <property type="entry name" value="folB"/>
    <property type="match status" value="1"/>
</dbReference>
<evidence type="ECO:0000313" key="9">
    <source>
        <dbReference type="Proteomes" id="UP000187608"/>
    </source>
</evidence>
<dbReference type="GO" id="GO:0005737">
    <property type="term" value="C:cytoplasm"/>
    <property type="evidence" value="ECO:0007669"/>
    <property type="project" value="TreeGrafter"/>
</dbReference>
<organism evidence="8 9">
    <name type="scientific">Salimicrobium flavidum</name>
    <dbReference type="NCBI Taxonomy" id="570947"/>
    <lineage>
        <taxon>Bacteria</taxon>
        <taxon>Bacillati</taxon>
        <taxon>Bacillota</taxon>
        <taxon>Bacilli</taxon>
        <taxon>Bacillales</taxon>
        <taxon>Bacillaceae</taxon>
        <taxon>Salimicrobium</taxon>
    </lineage>
</organism>
<dbReference type="NCBIfam" id="TIGR00526">
    <property type="entry name" value="folB_dom"/>
    <property type="match status" value="1"/>
</dbReference>
<keyword evidence="4 6" id="KW-0289">Folate biosynthesis</keyword>
<evidence type="ECO:0000256" key="4">
    <source>
        <dbReference type="ARBA" id="ARBA00022909"/>
    </source>
</evidence>
<dbReference type="Proteomes" id="UP000187608">
    <property type="component" value="Unassembled WGS sequence"/>
</dbReference>
<dbReference type="UniPathway" id="UPA00077">
    <property type="reaction ID" value="UER00154"/>
</dbReference>
<dbReference type="InterPro" id="IPR006157">
    <property type="entry name" value="FolB_dom"/>
</dbReference>
<keyword evidence="9" id="KW-1185">Reference proteome</keyword>
<comment type="function">
    <text evidence="6">Catalyzes the conversion of 7,8-dihydroneopterin to 6-hydroxymethyl-7,8-dihydropterin.</text>
</comment>
<dbReference type="STRING" id="570947.SAMN05421687_1133"/>
<dbReference type="Gene3D" id="3.30.1130.10">
    <property type="match status" value="1"/>
</dbReference>
<dbReference type="GO" id="GO:0004150">
    <property type="term" value="F:dihydroneopterin aldolase activity"/>
    <property type="evidence" value="ECO:0007669"/>
    <property type="project" value="UniProtKB-UniRule"/>
</dbReference>
<dbReference type="SUPFAM" id="SSF55620">
    <property type="entry name" value="Tetrahydrobiopterin biosynthesis enzymes-like"/>
    <property type="match status" value="1"/>
</dbReference>
<comment type="catalytic activity">
    <reaction evidence="1 6">
        <text>7,8-dihydroneopterin = 6-hydroxymethyl-7,8-dihydropterin + glycolaldehyde</text>
        <dbReference type="Rhea" id="RHEA:10540"/>
        <dbReference type="ChEBI" id="CHEBI:17001"/>
        <dbReference type="ChEBI" id="CHEBI:17071"/>
        <dbReference type="ChEBI" id="CHEBI:44841"/>
        <dbReference type="EC" id="4.1.2.25"/>
    </reaction>
</comment>
<sequence length="121" mass="13716">MDKIYLNSMKFYGYHGLFPEENKLGQHFTVDLQLEAELKEAAATDDMTKSIDYGAVHEVTKKIVEGPARNLVETVAEELAETLFKEFALLEGCLVRVNKLHPPIPGHYDSVSVEIYRSRSE</sequence>
<dbReference type="Pfam" id="PF02152">
    <property type="entry name" value="FolB"/>
    <property type="match status" value="1"/>
</dbReference>
<keyword evidence="5 6" id="KW-0456">Lyase</keyword>
<gene>
    <name evidence="8" type="ORF">SAMN05421687_1133</name>
</gene>
<dbReference type="CDD" id="cd00534">
    <property type="entry name" value="DHNA_DHNTPE"/>
    <property type="match status" value="1"/>
</dbReference>
<dbReference type="GO" id="GO:0046654">
    <property type="term" value="P:tetrahydrofolate biosynthetic process"/>
    <property type="evidence" value="ECO:0007669"/>
    <property type="project" value="UniProtKB-UniRule"/>
</dbReference>
<evidence type="ECO:0000256" key="6">
    <source>
        <dbReference type="RuleBase" id="RU362079"/>
    </source>
</evidence>
<dbReference type="PANTHER" id="PTHR42844:SF1">
    <property type="entry name" value="DIHYDRONEOPTERIN ALDOLASE 1-RELATED"/>
    <property type="match status" value="1"/>
</dbReference>
<evidence type="ECO:0000256" key="5">
    <source>
        <dbReference type="ARBA" id="ARBA00023239"/>
    </source>
</evidence>
<evidence type="ECO:0000256" key="3">
    <source>
        <dbReference type="ARBA" id="ARBA00005708"/>
    </source>
</evidence>
<protein>
    <recommendedName>
        <fullName evidence="6">7,8-dihydroneopterin aldolase</fullName>
        <ecNumber evidence="6">4.1.2.25</ecNumber>
    </recommendedName>
</protein>
<dbReference type="OrthoDB" id="9803748at2"/>
<dbReference type="EMBL" id="FTOC01000013">
    <property type="protein sequence ID" value="SIS61980.1"/>
    <property type="molecule type" value="Genomic_DNA"/>
</dbReference>
<proteinExistence type="inferred from homology"/>
<reference evidence="9" key="1">
    <citation type="submission" date="2017-01" db="EMBL/GenBank/DDBJ databases">
        <authorList>
            <person name="Varghese N."/>
            <person name="Submissions S."/>
        </authorList>
    </citation>
    <scope>NUCLEOTIDE SEQUENCE [LARGE SCALE GENOMIC DNA]</scope>
    <source>
        <strain evidence="9">DSM 23127</strain>
    </source>
</reference>
<dbReference type="FunFam" id="3.30.1130.10:FF:000003">
    <property type="entry name" value="7,8-dihydroneopterin aldolase"/>
    <property type="match status" value="1"/>
</dbReference>
<dbReference type="AlphaFoldDB" id="A0A1N7KKM6"/>
<evidence type="ECO:0000256" key="1">
    <source>
        <dbReference type="ARBA" id="ARBA00001353"/>
    </source>
</evidence>
<dbReference type="RefSeq" id="WP_076560505.1">
    <property type="nucleotide sequence ID" value="NZ_FTOC01000013.1"/>
</dbReference>
<dbReference type="GO" id="GO:0046656">
    <property type="term" value="P:folic acid biosynthetic process"/>
    <property type="evidence" value="ECO:0007669"/>
    <property type="project" value="UniProtKB-UniRule"/>
</dbReference>
<comment type="similarity">
    <text evidence="3 6">Belongs to the DHNA family.</text>
</comment>
<dbReference type="InterPro" id="IPR006156">
    <property type="entry name" value="Dihydroneopterin_aldolase"/>
</dbReference>
<evidence type="ECO:0000259" key="7">
    <source>
        <dbReference type="SMART" id="SM00905"/>
    </source>
</evidence>
<accession>A0A1N7KKM6</accession>